<dbReference type="RefSeq" id="WP_184651551.1">
    <property type="nucleotide sequence ID" value="NZ_JACHFR010000001.1"/>
</dbReference>
<name>A0A840SBM6_9SPIR</name>
<dbReference type="SUPFAM" id="SSF56300">
    <property type="entry name" value="Metallo-dependent phosphatases"/>
    <property type="match status" value="1"/>
</dbReference>
<accession>A0A840SBM6</accession>
<keyword evidence="4" id="KW-1185">Reference proteome</keyword>
<gene>
    <name evidence="3" type="ORF">DYE49_06765</name>
    <name evidence="2" type="ORF">HNP77_000464</name>
</gene>
<dbReference type="GO" id="GO:0016787">
    <property type="term" value="F:hydrolase activity"/>
    <property type="evidence" value="ECO:0007669"/>
    <property type="project" value="InterPro"/>
</dbReference>
<dbReference type="PANTHER" id="PTHR12905">
    <property type="entry name" value="METALLOPHOSPHOESTERASE"/>
    <property type="match status" value="1"/>
</dbReference>
<dbReference type="PANTHER" id="PTHR12905:SF0">
    <property type="entry name" value="CALCINEURIN-LIKE PHOSPHOESTERASE DOMAIN-CONTAINING PROTEIN"/>
    <property type="match status" value="1"/>
</dbReference>
<evidence type="ECO:0000313" key="3">
    <source>
        <dbReference type="EMBL" id="QOS40170.1"/>
    </source>
</evidence>
<dbReference type="Pfam" id="PF00149">
    <property type="entry name" value="Metallophos"/>
    <property type="match status" value="1"/>
</dbReference>
<evidence type="ECO:0000259" key="1">
    <source>
        <dbReference type="Pfam" id="PF00149"/>
    </source>
</evidence>
<dbReference type="Gene3D" id="3.60.21.10">
    <property type="match status" value="1"/>
</dbReference>
<evidence type="ECO:0000313" key="4">
    <source>
        <dbReference type="Proteomes" id="UP000578697"/>
    </source>
</evidence>
<dbReference type="EMBL" id="CP031517">
    <property type="protein sequence ID" value="QOS40170.1"/>
    <property type="molecule type" value="Genomic_DNA"/>
</dbReference>
<reference evidence="2 4" key="2">
    <citation type="submission" date="2020-08" db="EMBL/GenBank/DDBJ databases">
        <title>Genomic Encyclopedia of Type Strains, Phase IV (KMG-IV): sequencing the most valuable type-strain genomes for metagenomic binning, comparative biology and taxonomic classification.</title>
        <authorList>
            <person name="Goeker M."/>
        </authorList>
    </citation>
    <scope>NUCLEOTIDE SEQUENCE [LARGE SCALE GENOMIC DNA]</scope>
    <source>
        <strain evidence="2 4">DSM 103679</strain>
    </source>
</reference>
<proteinExistence type="predicted"/>
<dbReference type="InterPro" id="IPR051693">
    <property type="entry name" value="UPF0046_metallophosphoest"/>
</dbReference>
<dbReference type="EMBL" id="JACHFR010000001">
    <property type="protein sequence ID" value="MBB5218120.1"/>
    <property type="molecule type" value="Genomic_DNA"/>
</dbReference>
<reference evidence="3 5" key="1">
    <citation type="submission" date="2018-08" db="EMBL/GenBank/DDBJ databases">
        <title>The first complete genome of Treponema rectale (CHPAT), a commensal spirochete of the bovine rectum.</title>
        <authorList>
            <person name="Staton G.J."/>
            <person name="Clegg S.R."/>
            <person name="Carter S.D."/>
            <person name="Radford A.D."/>
            <person name="Darby A."/>
            <person name="Hall N."/>
            <person name="Birtles R.J."/>
            <person name="Evans N.J."/>
        </authorList>
    </citation>
    <scope>NUCLEOTIDE SEQUENCE [LARGE SCALE GENOMIC DNA]</scope>
    <source>
        <strain evidence="3 5">CHPA</strain>
    </source>
</reference>
<dbReference type="Proteomes" id="UP000578697">
    <property type="component" value="Unassembled WGS sequence"/>
</dbReference>
<dbReference type="InterPro" id="IPR029052">
    <property type="entry name" value="Metallo-depent_PP-like"/>
</dbReference>
<sequence>MKFLCVSDQIDPLVYSTTLKERYGDVDAVFCAGDLSLEYVDFIVTALGKPTFFVFGNHNLEDYDLYTKSDHNNSMTPFQQASRGHGGDHSGQKVFASKHLFFTDSSGKKTPLLIAGADGSMRYNNGKCQFTEGQMFRTLLKMVPKLLWNKIRYGRYLDVFLTHASPRHIHDREDPCHKGFECFNWFIRKFSPALMIHGHIHLYDLQAVRCTKTEKTTVVNAYSHIVVEMKKNFTKGAAHESDISIISDR</sequence>
<feature type="domain" description="Calcineurin-like phosphoesterase" evidence="1">
    <location>
        <begin position="2"/>
        <end position="202"/>
    </location>
</feature>
<dbReference type="Proteomes" id="UP000593591">
    <property type="component" value="Chromosome"/>
</dbReference>
<evidence type="ECO:0000313" key="5">
    <source>
        <dbReference type="Proteomes" id="UP000593591"/>
    </source>
</evidence>
<protein>
    <submittedName>
        <fullName evidence="2">Icc-related predicted phosphoesterase</fullName>
    </submittedName>
    <submittedName>
        <fullName evidence="3">Metallophosphoesterase</fullName>
    </submittedName>
</protein>
<organism evidence="2 4">
    <name type="scientific">Treponema rectale</name>
    <dbReference type="NCBI Taxonomy" id="744512"/>
    <lineage>
        <taxon>Bacteria</taxon>
        <taxon>Pseudomonadati</taxon>
        <taxon>Spirochaetota</taxon>
        <taxon>Spirochaetia</taxon>
        <taxon>Spirochaetales</taxon>
        <taxon>Treponemataceae</taxon>
        <taxon>Treponema</taxon>
    </lineage>
</organism>
<evidence type="ECO:0000313" key="2">
    <source>
        <dbReference type="EMBL" id="MBB5218120.1"/>
    </source>
</evidence>
<dbReference type="AlphaFoldDB" id="A0A840SBM6"/>
<dbReference type="InterPro" id="IPR004843">
    <property type="entry name" value="Calcineurin-like_PHP"/>
</dbReference>
<dbReference type="KEGG" id="trc:DYE49_06765"/>